<dbReference type="EMBL" id="JWZX01003023">
    <property type="protein sequence ID" value="KOO25061.1"/>
    <property type="molecule type" value="Genomic_DNA"/>
</dbReference>
<evidence type="ECO:0000256" key="2">
    <source>
        <dbReference type="ARBA" id="ARBA00010991"/>
    </source>
</evidence>
<comment type="caution">
    <text evidence="7">The sequence shown here is derived from an EMBL/GenBank/DDBJ whole genome shotgun (WGS) entry which is preliminary data.</text>
</comment>
<sequence length="339" mass="37136">MENDSDDERDDICFEARTDDARRITSILSSICVATSRKADSSASLAWCEVSDTGLTFTVNVSKTLQAIAYVKRKGVFHTWELAMPHRGEVPDERLEFGINLATLLECLKIFGGAAAPNAFERSQTALHISFREGTRCLCLQLNEKASVTECEIHSLEIDQPHKTELKVREGERPPARLVVSSDALKNGIDELEWGGEASRDKRVLLRVSAPSASGPGGLSLTVSSTDVGCEMVYPPEALVSFDVRQDLSFEYRFLHMHMALRSLRDSHQTLLQLDENGTLEIKLRFASSAAANAAELFSHFFLFPLTDEDDIDDEDATASKAAGGGGGGGARDQFDAFD</sequence>
<feature type="region of interest" description="Disordered" evidence="6">
    <location>
        <begin position="314"/>
        <end position="339"/>
    </location>
</feature>
<evidence type="ECO:0000313" key="7">
    <source>
        <dbReference type="EMBL" id="KOO25061.1"/>
    </source>
</evidence>
<comment type="similarity">
    <text evidence="2">Belongs to the rad1 family.</text>
</comment>
<dbReference type="OrthoDB" id="337581at2759"/>
<evidence type="ECO:0000256" key="4">
    <source>
        <dbReference type="ARBA" id="ARBA00023204"/>
    </source>
</evidence>
<keyword evidence="4" id="KW-0234">DNA repair</keyword>
<evidence type="ECO:0000256" key="6">
    <source>
        <dbReference type="SAM" id="MobiDB-lite"/>
    </source>
</evidence>
<keyword evidence="8" id="KW-1185">Reference proteome</keyword>
<organism evidence="7 8">
    <name type="scientific">Chrysochromulina tobinii</name>
    <dbReference type="NCBI Taxonomy" id="1460289"/>
    <lineage>
        <taxon>Eukaryota</taxon>
        <taxon>Haptista</taxon>
        <taxon>Haptophyta</taxon>
        <taxon>Prymnesiophyceae</taxon>
        <taxon>Prymnesiales</taxon>
        <taxon>Chrysochromulinaceae</taxon>
        <taxon>Chrysochromulina</taxon>
    </lineage>
</organism>
<name>A0A0M0JEP9_9EUKA</name>
<dbReference type="Proteomes" id="UP000037460">
    <property type="component" value="Unassembled WGS sequence"/>
</dbReference>
<dbReference type="GO" id="GO:0030896">
    <property type="term" value="C:checkpoint clamp complex"/>
    <property type="evidence" value="ECO:0007669"/>
    <property type="project" value="TreeGrafter"/>
</dbReference>
<dbReference type="GO" id="GO:0000077">
    <property type="term" value="P:DNA damage checkpoint signaling"/>
    <property type="evidence" value="ECO:0007669"/>
    <property type="project" value="InterPro"/>
</dbReference>
<dbReference type="AlphaFoldDB" id="A0A0M0JEP9"/>
<protein>
    <submittedName>
        <fullName evidence="7">Cell cycle checkpoint protein rad1</fullName>
    </submittedName>
</protein>
<keyword evidence="5" id="KW-0539">Nucleus</keyword>
<keyword evidence="3" id="KW-0227">DNA damage</keyword>
<gene>
    <name evidence="7" type="ORF">Ctob_006944</name>
</gene>
<dbReference type="Gene3D" id="3.70.10.10">
    <property type="match status" value="1"/>
</dbReference>
<dbReference type="Pfam" id="PF02144">
    <property type="entry name" value="Rad1"/>
    <property type="match status" value="1"/>
</dbReference>
<reference evidence="8" key="1">
    <citation type="journal article" date="2015" name="PLoS Genet.">
        <title>Genome Sequence and Transcriptome Analyses of Chrysochromulina tobin: Metabolic Tools for Enhanced Algal Fitness in the Prominent Order Prymnesiales (Haptophyceae).</title>
        <authorList>
            <person name="Hovde B.T."/>
            <person name="Deodato C.R."/>
            <person name="Hunsperger H.M."/>
            <person name="Ryken S.A."/>
            <person name="Yost W."/>
            <person name="Jha R.K."/>
            <person name="Patterson J."/>
            <person name="Monnat R.J. Jr."/>
            <person name="Barlow S.B."/>
            <person name="Starkenburg S.R."/>
            <person name="Cattolico R.A."/>
        </authorList>
    </citation>
    <scope>NUCLEOTIDE SEQUENCE</scope>
    <source>
        <strain evidence="8">CCMP291</strain>
    </source>
</reference>
<accession>A0A0M0JEP9</accession>
<proteinExistence type="inferred from homology"/>
<evidence type="ECO:0000313" key="8">
    <source>
        <dbReference type="Proteomes" id="UP000037460"/>
    </source>
</evidence>
<comment type="subcellular location">
    <subcellularLocation>
        <location evidence="1">Nucleus</location>
    </subcellularLocation>
</comment>
<dbReference type="PANTHER" id="PTHR10870">
    <property type="entry name" value="CELL CYCLE CHECKPOINT PROTEIN RAD1"/>
    <property type="match status" value="1"/>
</dbReference>
<dbReference type="InterPro" id="IPR003021">
    <property type="entry name" value="Rad1_Rec1_Rad17"/>
</dbReference>
<dbReference type="GO" id="GO:0006281">
    <property type="term" value="P:DNA repair"/>
    <property type="evidence" value="ECO:0007669"/>
    <property type="project" value="UniProtKB-KW"/>
</dbReference>
<evidence type="ECO:0000256" key="3">
    <source>
        <dbReference type="ARBA" id="ARBA00022763"/>
    </source>
</evidence>
<evidence type="ECO:0000256" key="5">
    <source>
        <dbReference type="ARBA" id="ARBA00023242"/>
    </source>
</evidence>
<dbReference type="PANTHER" id="PTHR10870:SF0">
    <property type="entry name" value="CELL CYCLE CHECKPOINT PROTEIN RAD1"/>
    <property type="match status" value="1"/>
</dbReference>
<evidence type="ECO:0000256" key="1">
    <source>
        <dbReference type="ARBA" id="ARBA00004123"/>
    </source>
</evidence>